<dbReference type="AlphaFoldDB" id="A0AA38FQR1"/>
<proteinExistence type="predicted"/>
<dbReference type="GO" id="GO:0008270">
    <property type="term" value="F:zinc ion binding"/>
    <property type="evidence" value="ECO:0007669"/>
    <property type="project" value="InterPro"/>
</dbReference>
<feature type="domain" description="Zinc finger Sec23/Sec24-type" evidence="2">
    <location>
        <begin position="356"/>
        <end position="394"/>
    </location>
</feature>
<name>A0AA38FQR1_TAXCH</name>
<gene>
    <name evidence="3" type="ORF">KI387_036792</name>
</gene>
<comment type="caution">
    <text evidence="3">The sequence shown here is derived from an EMBL/GenBank/DDBJ whole genome shotgun (WGS) entry which is preliminary data.</text>
</comment>
<dbReference type="GO" id="GO:0090110">
    <property type="term" value="P:COPII-coated vesicle cargo loading"/>
    <property type="evidence" value="ECO:0007669"/>
    <property type="project" value="TreeGrafter"/>
</dbReference>
<accession>A0AA38FQR1</accession>
<evidence type="ECO:0000313" key="3">
    <source>
        <dbReference type="EMBL" id="KAH9308881.1"/>
    </source>
</evidence>
<dbReference type="PANTHER" id="PTHR13803:SF39">
    <property type="entry name" value="SECRETORY 24AB, ISOFORM A"/>
    <property type="match status" value="1"/>
</dbReference>
<keyword evidence="4" id="KW-1185">Reference proteome</keyword>
<feature type="non-terminal residue" evidence="3">
    <location>
        <position position="453"/>
    </location>
</feature>
<evidence type="ECO:0000256" key="1">
    <source>
        <dbReference type="SAM" id="MobiDB-lite"/>
    </source>
</evidence>
<evidence type="ECO:0000313" key="4">
    <source>
        <dbReference type="Proteomes" id="UP000824469"/>
    </source>
</evidence>
<dbReference type="GO" id="GO:0070971">
    <property type="term" value="C:endoplasmic reticulum exit site"/>
    <property type="evidence" value="ECO:0007669"/>
    <property type="project" value="TreeGrafter"/>
</dbReference>
<dbReference type="Proteomes" id="UP000824469">
    <property type="component" value="Unassembled WGS sequence"/>
</dbReference>
<dbReference type="Gene3D" id="2.30.30.380">
    <property type="entry name" value="Zn-finger domain of Sec23/24"/>
    <property type="match status" value="1"/>
</dbReference>
<feature type="compositionally biased region" description="Pro residues" evidence="1">
    <location>
        <begin position="126"/>
        <end position="135"/>
    </location>
</feature>
<sequence>MASRSYLQGSTQVMRPEQVQNPLLPGHSVSSTGISLEGTSVSFPSSIPLQGPEQTVTQLVRPNGPAIPFQPSQNLPPSIGGSPSFARLPTGSFMTNQPMAPPRGPSTGQQFIPPPGPRMPSMLPSPSVPFGPPPQGTNYMPTGGNIPQPPIQSPSQYPQSGPSSVPISGPPMQQSFSRPYPSGQSAQVPSFGPRPFPIPQPGIPAQQQHFLHSGGSQAFPGAVFQQPIQPSYLDGHQTRTLPSYPTAGPPTGSIQGLVEEFQSLSVSSVPGSIEAGLDPNSLPRPLNEADIDVTSSSSIFVSNCHPRYLRFTTHALPNSQSLMGRWHLPLGAVVHPLAEPPDGEEIPVVDFGPSGIVRCRRCRTYINPYVTFTDSGRRWRCNVCTLLNEVSGEYFAPLDINGRRQDADKHPELSQGSVEFVAPTEYMVRPPMPPLYFFLIDVSQSAVRSGMLK</sequence>
<dbReference type="InterPro" id="IPR006895">
    <property type="entry name" value="Znf_Sec23_Sec24"/>
</dbReference>
<dbReference type="OMA" id="TKVEYMY"/>
<organism evidence="3 4">
    <name type="scientific">Taxus chinensis</name>
    <name type="common">Chinese yew</name>
    <name type="synonym">Taxus wallichiana var. chinensis</name>
    <dbReference type="NCBI Taxonomy" id="29808"/>
    <lineage>
        <taxon>Eukaryota</taxon>
        <taxon>Viridiplantae</taxon>
        <taxon>Streptophyta</taxon>
        <taxon>Embryophyta</taxon>
        <taxon>Tracheophyta</taxon>
        <taxon>Spermatophyta</taxon>
        <taxon>Pinopsida</taxon>
        <taxon>Pinidae</taxon>
        <taxon>Conifers II</taxon>
        <taxon>Cupressales</taxon>
        <taxon>Taxaceae</taxon>
        <taxon>Taxus</taxon>
    </lineage>
</organism>
<dbReference type="Pfam" id="PF04810">
    <property type="entry name" value="zf-Sec23_Sec24"/>
    <property type="match status" value="1"/>
</dbReference>
<dbReference type="PANTHER" id="PTHR13803">
    <property type="entry name" value="SEC24-RELATED PROTEIN"/>
    <property type="match status" value="1"/>
</dbReference>
<dbReference type="GO" id="GO:0000149">
    <property type="term" value="F:SNARE binding"/>
    <property type="evidence" value="ECO:0007669"/>
    <property type="project" value="TreeGrafter"/>
</dbReference>
<dbReference type="GO" id="GO:0006886">
    <property type="term" value="P:intracellular protein transport"/>
    <property type="evidence" value="ECO:0007669"/>
    <property type="project" value="InterPro"/>
</dbReference>
<feature type="compositionally biased region" description="Polar residues" evidence="1">
    <location>
        <begin position="172"/>
        <end position="188"/>
    </location>
</feature>
<dbReference type="SUPFAM" id="SSF81995">
    <property type="entry name" value="beta-sandwich domain of Sec23/24"/>
    <property type="match status" value="1"/>
</dbReference>
<dbReference type="SUPFAM" id="SSF82919">
    <property type="entry name" value="Zn-finger domain of Sec23/24"/>
    <property type="match status" value="1"/>
</dbReference>
<reference evidence="3 4" key="1">
    <citation type="journal article" date="2021" name="Nat. Plants">
        <title>The Taxus genome provides insights into paclitaxel biosynthesis.</title>
        <authorList>
            <person name="Xiong X."/>
            <person name="Gou J."/>
            <person name="Liao Q."/>
            <person name="Li Y."/>
            <person name="Zhou Q."/>
            <person name="Bi G."/>
            <person name="Li C."/>
            <person name="Du R."/>
            <person name="Wang X."/>
            <person name="Sun T."/>
            <person name="Guo L."/>
            <person name="Liang H."/>
            <person name="Lu P."/>
            <person name="Wu Y."/>
            <person name="Zhang Z."/>
            <person name="Ro D.K."/>
            <person name="Shang Y."/>
            <person name="Huang S."/>
            <person name="Yan J."/>
        </authorList>
    </citation>
    <scope>NUCLEOTIDE SEQUENCE [LARGE SCALE GENOMIC DNA]</scope>
    <source>
        <strain evidence="3">Ta-2019</strain>
    </source>
</reference>
<dbReference type="EMBL" id="JAHRHJ020000007">
    <property type="protein sequence ID" value="KAH9308881.1"/>
    <property type="molecule type" value="Genomic_DNA"/>
</dbReference>
<feature type="region of interest" description="Disordered" evidence="1">
    <location>
        <begin position="90"/>
        <end position="200"/>
    </location>
</feature>
<dbReference type="InterPro" id="IPR036174">
    <property type="entry name" value="Znf_Sec23_Sec24_sf"/>
</dbReference>
<dbReference type="GO" id="GO:0030127">
    <property type="term" value="C:COPII vesicle coat"/>
    <property type="evidence" value="ECO:0007669"/>
    <property type="project" value="InterPro"/>
</dbReference>
<evidence type="ECO:0000259" key="2">
    <source>
        <dbReference type="Pfam" id="PF04810"/>
    </source>
</evidence>
<dbReference type="InterPro" id="IPR050550">
    <property type="entry name" value="SEC23_SEC24_subfamily"/>
</dbReference>
<feature type="region of interest" description="Disordered" evidence="1">
    <location>
        <begin position="232"/>
        <end position="253"/>
    </location>
</feature>
<feature type="compositionally biased region" description="Low complexity" evidence="1">
    <location>
        <begin position="153"/>
        <end position="171"/>
    </location>
</feature>
<protein>
    <recommendedName>
        <fullName evidence="2">Zinc finger Sec23/Sec24-type domain-containing protein</fullName>
    </recommendedName>
</protein>